<evidence type="ECO:0000313" key="2">
    <source>
        <dbReference type="EMBL" id="GAA0184920.1"/>
    </source>
</evidence>
<dbReference type="SUPFAM" id="SSF53474">
    <property type="entry name" value="alpha/beta-Hydrolases"/>
    <property type="match status" value="1"/>
</dbReference>
<dbReference type="PRINTS" id="PR00412">
    <property type="entry name" value="EPOXHYDRLASE"/>
</dbReference>
<dbReference type="GO" id="GO:0008233">
    <property type="term" value="F:peptidase activity"/>
    <property type="evidence" value="ECO:0007669"/>
    <property type="project" value="UniProtKB-KW"/>
</dbReference>
<dbReference type="PRINTS" id="PR00111">
    <property type="entry name" value="ABHYDROLASE"/>
</dbReference>
<comment type="caution">
    <text evidence="2">The sequence shown here is derived from an EMBL/GenBank/DDBJ whole genome shotgun (WGS) entry which is preliminary data.</text>
</comment>
<evidence type="ECO:0000259" key="1">
    <source>
        <dbReference type="Pfam" id="PF12697"/>
    </source>
</evidence>
<evidence type="ECO:0000313" key="3">
    <source>
        <dbReference type="Proteomes" id="UP001454036"/>
    </source>
</evidence>
<feature type="domain" description="AB hydrolase-1" evidence="1">
    <location>
        <begin position="85"/>
        <end position="316"/>
    </location>
</feature>
<dbReference type="InterPro" id="IPR000639">
    <property type="entry name" value="Epox_hydrolase-like"/>
</dbReference>
<proteinExistence type="predicted"/>
<dbReference type="Pfam" id="PF12697">
    <property type="entry name" value="Abhydrolase_6"/>
    <property type="match status" value="1"/>
</dbReference>
<dbReference type="InterPro" id="IPR000073">
    <property type="entry name" value="AB_hydrolase_1"/>
</dbReference>
<gene>
    <name evidence="2" type="ORF">LIER_32208</name>
</gene>
<dbReference type="Gene3D" id="3.40.50.1820">
    <property type="entry name" value="alpha/beta hydrolase"/>
    <property type="match status" value="1"/>
</dbReference>
<dbReference type="AlphaFoldDB" id="A0AAV3RWC2"/>
<keyword evidence="2" id="KW-0378">Hydrolase</keyword>
<sequence>MKMLGLKLGNPMVKFQSGTRLQCGTVTNLMTSTSYVSCNDVGDEFPCFLPKEVNNVKDPFVRSLAKRNQRLPVQLCLMIQILLHLLHCFDSNCLEWRCTYPLLEEAGLETWAIDVLGWGFSDLENFPPCNPSTKRDHLYQFWKSHIKRPMILVGPSLGAAIAIDFAVNFPEAVEKLVLINASVYAESNCFKMPKIMAYTMVSLLKSIPMRLFANFMVFDGLSLSTIIDWTKASRLHCLLPWWAYATVNYMLGGGYNVTPQIEHVQQEVLIIWGERDNILSSEHGERLQKELRNATLSLVPASGHFPHVEKPESVARLIAGFAKEMASKIDPCFHDV</sequence>
<keyword evidence="3" id="KW-1185">Reference proteome</keyword>
<dbReference type="EMBL" id="BAABME010012273">
    <property type="protein sequence ID" value="GAA0184920.1"/>
    <property type="molecule type" value="Genomic_DNA"/>
</dbReference>
<reference evidence="2 3" key="1">
    <citation type="submission" date="2024-01" db="EMBL/GenBank/DDBJ databases">
        <title>The complete chloroplast genome sequence of Lithospermum erythrorhizon: insights into the phylogenetic relationship among Boraginaceae species and the maternal lineages of purple gromwells.</title>
        <authorList>
            <person name="Okada T."/>
            <person name="Watanabe K."/>
        </authorList>
    </citation>
    <scope>NUCLEOTIDE SEQUENCE [LARGE SCALE GENOMIC DNA]</scope>
</reference>
<protein>
    <submittedName>
        <fullName evidence="2">Serine protease</fullName>
    </submittedName>
</protein>
<keyword evidence="2" id="KW-0645">Protease</keyword>
<dbReference type="PANTHER" id="PTHR43689">
    <property type="entry name" value="HYDROLASE"/>
    <property type="match status" value="1"/>
</dbReference>
<dbReference type="InterPro" id="IPR029058">
    <property type="entry name" value="AB_hydrolase_fold"/>
</dbReference>
<dbReference type="Proteomes" id="UP001454036">
    <property type="component" value="Unassembled WGS sequence"/>
</dbReference>
<accession>A0AAV3RWC2</accession>
<dbReference type="GO" id="GO:0006508">
    <property type="term" value="P:proteolysis"/>
    <property type="evidence" value="ECO:0007669"/>
    <property type="project" value="UniProtKB-KW"/>
</dbReference>
<dbReference type="PANTHER" id="PTHR43689:SF37">
    <property type="entry name" value="ALPHA_BETA HYDROLASE DOMAIN-CONTAINING PROTEIN VTE7"/>
    <property type="match status" value="1"/>
</dbReference>
<name>A0AAV3RWC2_LITER</name>
<organism evidence="2 3">
    <name type="scientific">Lithospermum erythrorhizon</name>
    <name type="common">Purple gromwell</name>
    <name type="synonym">Lithospermum officinale var. erythrorhizon</name>
    <dbReference type="NCBI Taxonomy" id="34254"/>
    <lineage>
        <taxon>Eukaryota</taxon>
        <taxon>Viridiplantae</taxon>
        <taxon>Streptophyta</taxon>
        <taxon>Embryophyta</taxon>
        <taxon>Tracheophyta</taxon>
        <taxon>Spermatophyta</taxon>
        <taxon>Magnoliopsida</taxon>
        <taxon>eudicotyledons</taxon>
        <taxon>Gunneridae</taxon>
        <taxon>Pentapetalae</taxon>
        <taxon>asterids</taxon>
        <taxon>lamiids</taxon>
        <taxon>Boraginales</taxon>
        <taxon>Boraginaceae</taxon>
        <taxon>Boraginoideae</taxon>
        <taxon>Lithospermeae</taxon>
        <taxon>Lithospermum</taxon>
    </lineage>
</organism>